<evidence type="ECO:0000259" key="1">
    <source>
        <dbReference type="Pfam" id="PF16297"/>
    </source>
</evidence>
<feature type="domain" description="DUF4939" evidence="1">
    <location>
        <begin position="2"/>
        <end position="81"/>
    </location>
</feature>
<keyword evidence="3" id="KW-1185">Reference proteome</keyword>
<evidence type="ECO:0000313" key="2">
    <source>
        <dbReference type="EMBL" id="KAG0567744.1"/>
    </source>
</evidence>
<dbReference type="AlphaFoldDB" id="A0A8T0HBP1"/>
<sequence length="126" mass="14372">MPEKFDGTRSKFRGFIDQVQLITMLQPERYPTEESKVGLVGILLTGSALSWFAVHFEQRSPILTNFETFIAALTEAFGEHDKARVTLNKIYALQQGSRSVSVYASEYIQLAADINWDKQALMDQFY</sequence>
<dbReference type="InterPro" id="IPR032549">
    <property type="entry name" value="DUF4939"/>
</dbReference>
<dbReference type="Proteomes" id="UP000822688">
    <property type="component" value="Chromosome 7"/>
</dbReference>
<dbReference type="PANTHER" id="PTHR15503:SF22">
    <property type="entry name" value="TRANSPOSON TY3-I GAG POLYPROTEIN"/>
    <property type="match status" value="1"/>
</dbReference>
<proteinExistence type="predicted"/>
<comment type="caution">
    <text evidence="2">The sequence shown here is derived from an EMBL/GenBank/DDBJ whole genome shotgun (WGS) entry which is preliminary data.</text>
</comment>
<organism evidence="2 3">
    <name type="scientific">Ceratodon purpureus</name>
    <name type="common">Fire moss</name>
    <name type="synonym">Dicranum purpureum</name>
    <dbReference type="NCBI Taxonomy" id="3225"/>
    <lineage>
        <taxon>Eukaryota</taxon>
        <taxon>Viridiplantae</taxon>
        <taxon>Streptophyta</taxon>
        <taxon>Embryophyta</taxon>
        <taxon>Bryophyta</taxon>
        <taxon>Bryophytina</taxon>
        <taxon>Bryopsida</taxon>
        <taxon>Dicranidae</taxon>
        <taxon>Pseudoditrichales</taxon>
        <taxon>Ditrichaceae</taxon>
        <taxon>Ceratodon</taxon>
    </lineage>
</organism>
<dbReference type="Pfam" id="PF16297">
    <property type="entry name" value="DUF4939"/>
    <property type="match status" value="1"/>
</dbReference>
<name>A0A8T0HBP1_CERPU</name>
<dbReference type="PANTHER" id="PTHR15503">
    <property type="entry name" value="LDOC1 RELATED"/>
    <property type="match status" value="1"/>
</dbReference>
<protein>
    <recommendedName>
        <fullName evidence="1">DUF4939 domain-containing protein</fullName>
    </recommendedName>
</protein>
<gene>
    <name evidence="2" type="ORF">KC19_7G157200</name>
</gene>
<reference evidence="2" key="1">
    <citation type="submission" date="2020-06" db="EMBL/GenBank/DDBJ databases">
        <title>WGS assembly of Ceratodon purpureus strain R40.</title>
        <authorList>
            <person name="Carey S.B."/>
            <person name="Jenkins J."/>
            <person name="Shu S."/>
            <person name="Lovell J.T."/>
            <person name="Sreedasyam A."/>
            <person name="Maumus F."/>
            <person name="Tiley G.P."/>
            <person name="Fernandez-Pozo N."/>
            <person name="Barry K."/>
            <person name="Chen C."/>
            <person name="Wang M."/>
            <person name="Lipzen A."/>
            <person name="Daum C."/>
            <person name="Saski C.A."/>
            <person name="Payton A.C."/>
            <person name="Mcbreen J.C."/>
            <person name="Conrad R.E."/>
            <person name="Kollar L.M."/>
            <person name="Olsson S."/>
            <person name="Huttunen S."/>
            <person name="Landis J.B."/>
            <person name="Wickett N.J."/>
            <person name="Johnson M.G."/>
            <person name="Rensing S.A."/>
            <person name="Grimwood J."/>
            <person name="Schmutz J."/>
            <person name="Mcdaniel S.F."/>
        </authorList>
    </citation>
    <scope>NUCLEOTIDE SEQUENCE</scope>
    <source>
        <strain evidence="2">R40</strain>
    </source>
</reference>
<dbReference type="InterPro" id="IPR032567">
    <property type="entry name" value="RTL1-rel"/>
</dbReference>
<dbReference type="EMBL" id="CM026428">
    <property type="protein sequence ID" value="KAG0567744.1"/>
    <property type="molecule type" value="Genomic_DNA"/>
</dbReference>
<evidence type="ECO:0000313" key="3">
    <source>
        <dbReference type="Proteomes" id="UP000822688"/>
    </source>
</evidence>
<accession>A0A8T0HBP1</accession>